<comment type="caution">
    <text evidence="3">The sequence shown here is derived from an EMBL/GenBank/DDBJ whole genome shotgun (WGS) entry which is preliminary data.</text>
</comment>
<dbReference type="EMBL" id="JAGSOY010000142">
    <property type="protein sequence ID" value="MBU2714051.1"/>
    <property type="molecule type" value="Genomic_DNA"/>
</dbReference>
<dbReference type="InterPro" id="IPR000525">
    <property type="entry name" value="Initiator_Rep_WH1"/>
</dbReference>
<evidence type="ECO:0000259" key="2">
    <source>
        <dbReference type="Pfam" id="PF01051"/>
    </source>
</evidence>
<gene>
    <name evidence="3" type="ORF">KCG35_23660</name>
</gene>
<keyword evidence="4" id="KW-1185">Reference proteome</keyword>
<evidence type="ECO:0000313" key="4">
    <source>
        <dbReference type="Proteomes" id="UP000690515"/>
    </source>
</evidence>
<organism evidence="3 4">
    <name type="scientific">Zooshikella harenae</name>
    <dbReference type="NCBI Taxonomy" id="2827238"/>
    <lineage>
        <taxon>Bacteria</taxon>
        <taxon>Pseudomonadati</taxon>
        <taxon>Pseudomonadota</taxon>
        <taxon>Gammaproteobacteria</taxon>
        <taxon>Oceanospirillales</taxon>
        <taxon>Zooshikellaceae</taxon>
        <taxon>Zooshikella</taxon>
    </lineage>
</organism>
<sequence>MSKWANSHLIKEDHNPLWVVKRNELIRAKFDQKLGVEAFQIFSFLLAHINPYKPLPDNQISFTRAELCKALKGVIDDSSFYKNTKKILVELRKTGLTLEKLSKSREPTGEFISINIFEVAALASDRVYFKFTNSIAPYISSIDALFTKTEDKQIQKIRSFYGWRVYELCKLYIRPGKEYFSFNIDLDELKEYLAIAGKYNGRFDNFKKFVLESSKQEINKTDTLKIEYEPIKAGRKIASINFHVWIKKSLKQITEDNNLLELIEKIKDALNWREQLELMLSPHDFKQVIELYDKSEVLPGQIEANISYILDRIEDPGCPRIANLSKYTKKAIVENYVNHKKNTVDELLDVSWANKIKFELN</sequence>
<accession>A0ABS5ZIZ4</accession>
<dbReference type="InterPro" id="IPR036390">
    <property type="entry name" value="WH_DNA-bd_sf"/>
</dbReference>
<name>A0ABS5ZIZ4_9GAMM</name>
<dbReference type="InterPro" id="IPR036388">
    <property type="entry name" value="WH-like_DNA-bd_sf"/>
</dbReference>
<evidence type="ECO:0000256" key="1">
    <source>
        <dbReference type="ARBA" id="ARBA00038283"/>
    </source>
</evidence>
<reference evidence="3 4" key="1">
    <citation type="submission" date="2021-04" db="EMBL/GenBank/DDBJ databases">
        <authorList>
            <person name="Pira H."/>
            <person name="Risdian C."/>
            <person name="Wink J."/>
        </authorList>
    </citation>
    <scope>NUCLEOTIDE SEQUENCE [LARGE SCALE GENOMIC DNA]</scope>
    <source>
        <strain evidence="3 4">WH53</strain>
    </source>
</reference>
<feature type="domain" description="Initiator Rep protein WH1" evidence="2">
    <location>
        <begin position="18"/>
        <end position="170"/>
    </location>
</feature>
<dbReference type="Proteomes" id="UP000690515">
    <property type="component" value="Unassembled WGS sequence"/>
</dbReference>
<comment type="similarity">
    <text evidence="1">Belongs to the initiator RepB protein family.</text>
</comment>
<evidence type="ECO:0000313" key="3">
    <source>
        <dbReference type="EMBL" id="MBU2714051.1"/>
    </source>
</evidence>
<proteinExistence type="inferred from homology"/>
<dbReference type="SUPFAM" id="SSF46785">
    <property type="entry name" value="Winged helix' DNA-binding domain"/>
    <property type="match status" value="2"/>
</dbReference>
<dbReference type="Pfam" id="PF01051">
    <property type="entry name" value="Rep3_N"/>
    <property type="match status" value="1"/>
</dbReference>
<dbReference type="RefSeq" id="WP_215822323.1">
    <property type="nucleotide sequence ID" value="NZ_JAGSOY010000142.1"/>
</dbReference>
<dbReference type="Pfam" id="PF21205">
    <property type="entry name" value="Rep3_C"/>
    <property type="match status" value="1"/>
</dbReference>
<dbReference type="Gene3D" id="1.10.10.10">
    <property type="entry name" value="Winged helix-like DNA-binding domain superfamily/Winged helix DNA-binding domain"/>
    <property type="match status" value="2"/>
</dbReference>
<protein>
    <submittedName>
        <fullName evidence="3">Replication initiation protein</fullName>
    </submittedName>
</protein>